<evidence type="ECO:0000313" key="3">
    <source>
        <dbReference type="Proteomes" id="UP000253509"/>
    </source>
</evidence>
<evidence type="ECO:0000313" key="2">
    <source>
        <dbReference type="EMBL" id="RBP70777.1"/>
    </source>
</evidence>
<dbReference type="PANTHER" id="PTHR33434">
    <property type="entry name" value="DEGV DOMAIN-CONTAINING PROTEIN DR_1986-RELATED"/>
    <property type="match status" value="1"/>
</dbReference>
<dbReference type="Pfam" id="PF02645">
    <property type="entry name" value="DegV"/>
    <property type="match status" value="1"/>
</dbReference>
<dbReference type="PANTHER" id="PTHR33434:SF2">
    <property type="entry name" value="FATTY ACID-BINDING PROTEIN TM_1468"/>
    <property type="match status" value="1"/>
</dbReference>
<gene>
    <name evidence="2" type="ORF">DFO65_10795</name>
</gene>
<keyword evidence="3" id="KW-1185">Reference proteome</keyword>
<dbReference type="Proteomes" id="UP000253509">
    <property type="component" value="Unassembled WGS sequence"/>
</dbReference>
<sequence length="288" mass="29703">MRIGLVTDSTAQLSAAELARLDELTGGLMQVVPLTVIVGGVEFTDGELSPEELCRAMSEGTEVSTSQATPAQFANAFATLIDHGAESVITVTMSGELSGTRDSAVTAAEAQPIFIDVVDSRTTSAGLAGAVSIAAHGISQGLDAESIAGTVADWNAGETTTLFAPRTLEHLRRGGRIGAASSLLGRALQIVPVLGLRAGAVVPLARVRTWSKALERMAKLSAEAAAGFDESVRVEIQHAGGEGDHADVVWLEERFAGLGLETARRTLSPVITAHVGPGAIGVTVQTTR</sequence>
<dbReference type="SUPFAM" id="SSF82549">
    <property type="entry name" value="DAK1/DegV-like"/>
    <property type="match status" value="1"/>
</dbReference>
<proteinExistence type="predicted"/>
<dbReference type="GO" id="GO:0008289">
    <property type="term" value="F:lipid binding"/>
    <property type="evidence" value="ECO:0007669"/>
    <property type="project" value="UniProtKB-KW"/>
</dbReference>
<reference evidence="2 3" key="1">
    <citation type="submission" date="2018-06" db="EMBL/GenBank/DDBJ databases">
        <title>Freshwater and sediment microbial communities from various areas in North America, analyzing microbe dynamics in response to fracking.</title>
        <authorList>
            <person name="Lamendella R."/>
        </authorList>
    </citation>
    <scope>NUCLEOTIDE SEQUENCE [LARGE SCALE GENOMIC DNA]</scope>
    <source>
        <strain evidence="2 3">3b_TX</strain>
    </source>
</reference>
<dbReference type="InterPro" id="IPR043168">
    <property type="entry name" value="DegV_C"/>
</dbReference>
<dbReference type="Gene3D" id="3.30.1180.10">
    <property type="match status" value="1"/>
</dbReference>
<organism evidence="2 3">
    <name type="scientific">Brevibacterium celere</name>
    <dbReference type="NCBI Taxonomy" id="225845"/>
    <lineage>
        <taxon>Bacteria</taxon>
        <taxon>Bacillati</taxon>
        <taxon>Actinomycetota</taxon>
        <taxon>Actinomycetes</taxon>
        <taxon>Micrococcales</taxon>
        <taxon>Brevibacteriaceae</taxon>
        <taxon>Brevibacterium</taxon>
    </lineage>
</organism>
<dbReference type="PROSITE" id="PS51482">
    <property type="entry name" value="DEGV"/>
    <property type="match status" value="1"/>
</dbReference>
<accession>A0A366IGV5</accession>
<protein>
    <submittedName>
        <fullName evidence="2">DegV family protein with EDD domain</fullName>
    </submittedName>
</protein>
<name>A0A366IGV5_9MICO</name>
<keyword evidence="1" id="KW-0446">Lipid-binding</keyword>
<comment type="caution">
    <text evidence="2">The sequence shown here is derived from an EMBL/GenBank/DDBJ whole genome shotgun (WGS) entry which is preliminary data.</text>
</comment>
<dbReference type="NCBIfam" id="TIGR00762">
    <property type="entry name" value="DegV"/>
    <property type="match status" value="1"/>
</dbReference>
<dbReference type="InterPro" id="IPR003797">
    <property type="entry name" value="DegV"/>
</dbReference>
<dbReference type="InterPro" id="IPR050270">
    <property type="entry name" value="DegV_domain_contain"/>
</dbReference>
<dbReference type="RefSeq" id="WP_113904574.1">
    <property type="nucleotide sequence ID" value="NZ_QNSB01000007.1"/>
</dbReference>
<evidence type="ECO:0000256" key="1">
    <source>
        <dbReference type="ARBA" id="ARBA00023121"/>
    </source>
</evidence>
<dbReference type="EMBL" id="QNSB01000007">
    <property type="protein sequence ID" value="RBP70777.1"/>
    <property type="molecule type" value="Genomic_DNA"/>
</dbReference>
<dbReference type="AlphaFoldDB" id="A0A366IGV5"/>
<dbReference type="Gene3D" id="3.40.50.10170">
    <property type="match status" value="1"/>
</dbReference>